<feature type="domain" description="Peptidase S74" evidence="2">
    <location>
        <begin position="818"/>
        <end position="913"/>
    </location>
</feature>
<evidence type="ECO:0000313" key="3">
    <source>
        <dbReference type="EMBL" id="CAE7521867.1"/>
    </source>
</evidence>
<dbReference type="EMBL" id="CAJNJA010024077">
    <property type="protein sequence ID" value="CAE7521867.1"/>
    <property type="molecule type" value="Genomic_DNA"/>
</dbReference>
<keyword evidence="4" id="KW-1185">Reference proteome</keyword>
<dbReference type="InterPro" id="IPR030392">
    <property type="entry name" value="S74_ICA"/>
</dbReference>
<evidence type="ECO:0000256" key="1">
    <source>
        <dbReference type="SAM" id="MobiDB-lite"/>
    </source>
</evidence>
<evidence type="ECO:0000313" key="4">
    <source>
        <dbReference type="Proteomes" id="UP000601435"/>
    </source>
</evidence>
<dbReference type="Proteomes" id="UP000601435">
    <property type="component" value="Unassembled WGS sequence"/>
</dbReference>
<sequence length="1334" mass="142049">LTVDVAARQTAADVDQKIATALLPYTDTTGLNAAVALRTTPADVDQKIATALLTYVQQVALDAALAIRDGRLDAAEAAIASLQAAGYQTAAQVSSAIATALVGYATAGDLANYATSADLTAAETSLQSAIDSILAQLAILSSARKQTAQSLVPYYTGAQTDSAIAAALVPYYTSAQTDSAIAVALVAYYTSAQVDGAITAALVPYYTSAQTDSAIAAALVPYSTTVQMDAAIAAALVPYYTSTQTDSAIATAVGGIDLSPYYTAAQTDAAIAAALVPVTLSNAPVWAGNATWELLEGTNVIRNLHFTGPLVASLQNNTDTLQIDCQCYSTAQTYTQVDSSISAALVPYWDQGEVSAEIASQLSSSGFQTQAEGDARYFPVNGNAGGGGIIPMVLDNFTPRMIRALLPQAPLGANLILGNSATVQLTCDCYSKGESDGRYFSNTDYAPLDSRYHVVNGNAGGGGIIPMVLENFTPRMIRALLPQAPLGANLILGNSATVQLTCDCYSKAESDARYVQTGDPVADPLLVNDVRAPGGADLLTLRGGSLGIEFEADSGAPMADLSTSLFSVKDGINVLTRGRIFADSSLGIATAGSFQGGTVEPLLPTDQFLNLKAGTVSVRVTDASDNSLCTFATAEVHTVATRLRVDDQLYIDDVVGTATGLITNAISTRAQDTQLSITGGSGGTVVNGDLDIQGTMTGASIELNTELRAPTVRARPSDTFLTIRGGAAGMYLVRQNAVGDVEFKVLNEDATTGEAALRVQNGSGSNGSLRALESGSEVQLQATSQTISLQNQTGAFQAPVVVQTNGLLVANYGLQNNSDSNIKANQQPTPLADLKAVFDAVEVKSYTRTDMPQPEDRIGFIAQEILASGTSGPKFASMQENGLYGLDYSRLTCVLWGVCKLLEQRIAILADCGQQNFLVQTGLDGVHFRLFQILVRLRRLGLRVSARLYSVHTGEAQMKSKCPGGNGGSQALPTEPVPEKSSSIRRVIMVVYFHDRFEGQPQQSNQTGAKAGADADPGTRSSHKNMTLRLGDIQTNLKGGKYLPAEPPVCWHTTQWAEILYEPSAFSKGEPNERVSLCLELTDEMRGSVEALEKQVVGKKIDGKTMQSCIKPTRSKSQCLKLKINLSRARFWDADGNRLKEPPTELRGRKALVAVEVRQLWIMGSQCGLLMEAHDLKLQVEQLSGAVRQEPSEANLVHLLDQWSAGWKHKGRFPDGAWTSITILCNPKIGVHRDILNMKGHPNHAITLGSFAGSRMWVEDDAGKSPAQVVLRKKIRSLIGTWHDIHDKPSTFDARRFHQLEPLAPCKLSNTFRMNLHPAWTVLDFHLHQFAGRL</sequence>
<dbReference type="PROSITE" id="PS51688">
    <property type="entry name" value="ICA"/>
    <property type="match status" value="1"/>
</dbReference>
<feature type="non-terminal residue" evidence="3">
    <location>
        <position position="1"/>
    </location>
</feature>
<proteinExistence type="predicted"/>
<gene>
    <name evidence="3" type="ORF">SNEC2469_LOCUS14927</name>
</gene>
<protein>
    <recommendedName>
        <fullName evidence="2">Peptidase S74 domain-containing protein</fullName>
    </recommendedName>
</protein>
<evidence type="ECO:0000259" key="2">
    <source>
        <dbReference type="PROSITE" id="PS51688"/>
    </source>
</evidence>
<organism evidence="3 4">
    <name type="scientific">Symbiodinium necroappetens</name>
    <dbReference type="NCBI Taxonomy" id="1628268"/>
    <lineage>
        <taxon>Eukaryota</taxon>
        <taxon>Sar</taxon>
        <taxon>Alveolata</taxon>
        <taxon>Dinophyceae</taxon>
        <taxon>Suessiales</taxon>
        <taxon>Symbiodiniaceae</taxon>
        <taxon>Symbiodinium</taxon>
    </lineage>
</organism>
<reference evidence="3" key="1">
    <citation type="submission" date="2021-02" db="EMBL/GenBank/DDBJ databases">
        <authorList>
            <person name="Dougan E. K."/>
            <person name="Rhodes N."/>
            <person name="Thang M."/>
            <person name="Chan C."/>
        </authorList>
    </citation>
    <scope>NUCLEOTIDE SEQUENCE</scope>
</reference>
<feature type="region of interest" description="Disordered" evidence="1">
    <location>
        <begin position="1000"/>
        <end position="1026"/>
    </location>
</feature>
<comment type="caution">
    <text evidence="3">The sequence shown here is derived from an EMBL/GenBank/DDBJ whole genome shotgun (WGS) entry which is preliminary data.</text>
</comment>
<name>A0A812TED7_9DINO</name>
<accession>A0A812TED7</accession>
<dbReference type="OrthoDB" id="10397804at2759"/>